<proteinExistence type="predicted"/>
<name>A0A844E3X6_EUBRA</name>
<sequence length="144" mass="17000">MGYIAKEINRVIGVYHLKSHILSGQYTDDFRERIVKRYCDTNMTFIWEQFKECSHYQNSDAWSKIGDYVKENNCIMFFNKCDDEHAFLIANGVELQTILGESFGFEFYITDRDQSYVICFNHHDVLYGCGAAREWVEELAKFKS</sequence>
<dbReference type="AlphaFoldDB" id="A0A844E3X6"/>
<accession>A0A844E3X6</accession>
<dbReference type="Proteomes" id="UP000431304">
    <property type="component" value="Unassembled WGS sequence"/>
</dbReference>
<dbReference type="Pfam" id="PF20541">
    <property type="entry name" value="DUF6756"/>
    <property type="match status" value="1"/>
</dbReference>
<reference evidence="1 2" key="1">
    <citation type="journal article" date="2019" name="Nat. Med.">
        <title>A library of human gut bacterial isolates paired with longitudinal multiomics data enables mechanistic microbiome research.</title>
        <authorList>
            <person name="Poyet M."/>
            <person name="Groussin M."/>
            <person name="Gibbons S.M."/>
            <person name="Avila-Pacheco J."/>
            <person name="Jiang X."/>
            <person name="Kearney S.M."/>
            <person name="Perrotta A.R."/>
            <person name="Berdy B."/>
            <person name="Zhao S."/>
            <person name="Lieberman T.D."/>
            <person name="Swanson P.K."/>
            <person name="Smith M."/>
            <person name="Roesemann S."/>
            <person name="Alexander J.E."/>
            <person name="Rich S.A."/>
            <person name="Livny J."/>
            <person name="Vlamakis H."/>
            <person name="Clish C."/>
            <person name="Bullock K."/>
            <person name="Deik A."/>
            <person name="Scott J."/>
            <person name="Pierce K.A."/>
            <person name="Xavier R.J."/>
            <person name="Alm E.J."/>
        </authorList>
    </citation>
    <scope>NUCLEOTIDE SEQUENCE [LARGE SCALE GENOMIC DNA]</scope>
    <source>
        <strain evidence="1 2">BIOML-A3</strain>
    </source>
</reference>
<dbReference type="GeneID" id="42787887"/>
<evidence type="ECO:0000313" key="2">
    <source>
        <dbReference type="Proteomes" id="UP000431304"/>
    </source>
</evidence>
<dbReference type="EMBL" id="WKRA01000048">
    <property type="protein sequence ID" value="MSD17465.1"/>
    <property type="molecule type" value="Genomic_DNA"/>
</dbReference>
<protein>
    <submittedName>
        <fullName evidence="1">Uncharacterized protein</fullName>
    </submittedName>
</protein>
<dbReference type="InterPro" id="IPR046644">
    <property type="entry name" value="DUF6756"/>
</dbReference>
<organism evidence="1 2">
    <name type="scientific">Eubacterium ramulus</name>
    <dbReference type="NCBI Taxonomy" id="39490"/>
    <lineage>
        <taxon>Bacteria</taxon>
        <taxon>Bacillati</taxon>
        <taxon>Bacillota</taxon>
        <taxon>Clostridia</taxon>
        <taxon>Eubacteriales</taxon>
        <taxon>Eubacteriaceae</taxon>
        <taxon>Eubacterium</taxon>
    </lineage>
</organism>
<evidence type="ECO:0000313" key="1">
    <source>
        <dbReference type="EMBL" id="MSD17465.1"/>
    </source>
</evidence>
<gene>
    <name evidence="1" type="ORF">GKE72_15695</name>
</gene>
<dbReference type="RefSeq" id="WP_021740588.1">
    <property type="nucleotide sequence ID" value="NZ_CABKSU010000115.1"/>
</dbReference>
<comment type="caution">
    <text evidence="1">The sequence shown here is derived from an EMBL/GenBank/DDBJ whole genome shotgun (WGS) entry which is preliminary data.</text>
</comment>